<reference evidence="2 3" key="1">
    <citation type="journal article" date="2015" name="PLoS Negl. Trop. Dis.">
        <title>Distribution of Plasmids in Distinct Leptospira Pathogenic Species.</title>
        <authorList>
            <person name="Wang Y."/>
            <person name="Zhuang X."/>
            <person name="Zhong Y."/>
            <person name="Zhang C."/>
            <person name="Zhang Y."/>
            <person name="Zeng L."/>
            <person name="Zhu Y."/>
            <person name="He P."/>
            <person name="Dong K."/>
            <person name="Pal U."/>
            <person name="Guo X."/>
            <person name="Qin J."/>
        </authorList>
    </citation>
    <scope>NUCLEOTIDE SEQUENCE [LARGE SCALE GENOMIC DNA]</scope>
    <source>
        <strain evidence="2 3">56604</strain>
    </source>
</reference>
<protein>
    <submittedName>
        <fullName evidence="2">3'-5' exonuclease</fullName>
    </submittedName>
</protein>
<dbReference type="GO" id="GO:0000175">
    <property type="term" value="F:3'-5'-RNA exonuclease activity"/>
    <property type="evidence" value="ECO:0007669"/>
    <property type="project" value="InterPro"/>
</dbReference>
<gene>
    <name evidence="2" type="ORF">LBBP_00235</name>
</gene>
<feature type="domain" description="HRDC" evidence="1">
    <location>
        <begin position="349"/>
        <end position="429"/>
    </location>
</feature>
<dbReference type="InterPro" id="IPR036397">
    <property type="entry name" value="RNaseH_sf"/>
</dbReference>
<organism evidence="2">
    <name type="scientific">Leptospira borgpetersenii serovar Ballum</name>
    <dbReference type="NCBI Taxonomy" id="280505"/>
    <lineage>
        <taxon>Bacteria</taxon>
        <taxon>Pseudomonadati</taxon>
        <taxon>Spirochaetota</taxon>
        <taxon>Spirochaetia</taxon>
        <taxon>Leptospirales</taxon>
        <taxon>Leptospiraceae</taxon>
        <taxon>Leptospira</taxon>
    </lineage>
</organism>
<dbReference type="AlphaFoldDB" id="A0A0S2ILU0"/>
<dbReference type="Gene3D" id="3.30.420.10">
    <property type="entry name" value="Ribonuclease H-like superfamily/Ribonuclease H"/>
    <property type="match status" value="1"/>
</dbReference>
<dbReference type="SMART" id="SM00341">
    <property type="entry name" value="HRDC"/>
    <property type="match status" value="1"/>
</dbReference>
<dbReference type="Pfam" id="PF01612">
    <property type="entry name" value="DNA_pol_A_exo1"/>
    <property type="match status" value="1"/>
</dbReference>
<dbReference type="InterPro" id="IPR002121">
    <property type="entry name" value="HRDC_dom"/>
</dbReference>
<dbReference type="SUPFAM" id="SSF53098">
    <property type="entry name" value="Ribonuclease H-like"/>
    <property type="match status" value="1"/>
</dbReference>
<dbReference type="PROSITE" id="PS50967">
    <property type="entry name" value="HRDC"/>
    <property type="match status" value="1"/>
</dbReference>
<dbReference type="PANTHER" id="PTHR12124:SF47">
    <property type="entry name" value="EXOSOME COMPONENT 10"/>
    <property type="match status" value="1"/>
</dbReference>
<dbReference type="SMART" id="SM00474">
    <property type="entry name" value="35EXOc"/>
    <property type="match status" value="1"/>
</dbReference>
<dbReference type="EMBL" id="CP012029">
    <property type="protein sequence ID" value="ALO24600.1"/>
    <property type="molecule type" value="Genomic_DNA"/>
</dbReference>
<dbReference type="CDD" id="cd06142">
    <property type="entry name" value="RNaseD_exo"/>
    <property type="match status" value="1"/>
</dbReference>
<dbReference type="GO" id="GO:0003727">
    <property type="term" value="F:single-stranded RNA binding"/>
    <property type="evidence" value="ECO:0007669"/>
    <property type="project" value="TreeGrafter"/>
</dbReference>
<evidence type="ECO:0000313" key="2">
    <source>
        <dbReference type="EMBL" id="ALO24600.1"/>
    </source>
</evidence>
<dbReference type="GO" id="GO:0071051">
    <property type="term" value="P:poly(A)-dependent snoRNA 3'-end processing"/>
    <property type="evidence" value="ECO:0007669"/>
    <property type="project" value="TreeGrafter"/>
</dbReference>
<dbReference type="PANTHER" id="PTHR12124">
    <property type="entry name" value="POLYMYOSITIS/SCLERODERMA AUTOANTIGEN-RELATED"/>
    <property type="match status" value="1"/>
</dbReference>
<dbReference type="InterPro" id="IPR010997">
    <property type="entry name" value="HRDC-like_sf"/>
</dbReference>
<dbReference type="Gene3D" id="1.10.150.80">
    <property type="entry name" value="HRDC domain"/>
    <property type="match status" value="1"/>
</dbReference>
<dbReference type="InterPro" id="IPR012337">
    <property type="entry name" value="RNaseH-like_sf"/>
</dbReference>
<dbReference type="InterPro" id="IPR044876">
    <property type="entry name" value="HRDC_dom_sf"/>
</dbReference>
<sequence>MKLEASDELNIPKIAHSSFGLSSWACLLTLDLSGIRLILCLLSSKSQVAFFMQINSDYIVVDTIRSLQLVLITLSQADSISIDTESSGYYTYFSKVCLIQISAKGKNYIIDPLKLQNLDGLGNLFEDKKILKIFHSAIDDIKALKKDFGFKFHNIADTGFSSRLLDHEQYSLTYLVDYYHKIKLSKKEQKSNWEKRPLEKSQLQYAALDTVYLETIWEKMKEELTKRNLYEEALSEFEKIASEEPGAEGNSISMDKFPEILEYSADERRFIYDTLVFRDDKSRKLNKAPFRVFNNEKVILLVKSRRDMAKLTEIVGKKDAESLFRIYANPSGPPIQKSELFKKPGENLTNEEGERFKRLRIWRETIMSIRRMSHQMMPSNKMIAELAQRNPKTLDELREMNLFSEWKVIHYGPSILAALENVPYESNIKGLIPINKKFE</sequence>
<dbReference type="FunFam" id="3.30.420.10:FF:000092">
    <property type="entry name" value="3'-5' exonuclease"/>
    <property type="match status" value="1"/>
</dbReference>
<keyword evidence="2" id="KW-0540">Nuclease</keyword>
<dbReference type="GO" id="GO:0000166">
    <property type="term" value="F:nucleotide binding"/>
    <property type="evidence" value="ECO:0007669"/>
    <property type="project" value="InterPro"/>
</dbReference>
<name>A0A0S2ILU0_LEPBO</name>
<dbReference type="GO" id="GO:0000467">
    <property type="term" value="P:exonucleolytic trimming to generate mature 3'-end of 5.8S rRNA from tricistronic rRNA transcript (SSU-rRNA, 5.8S rRNA, LSU-rRNA)"/>
    <property type="evidence" value="ECO:0007669"/>
    <property type="project" value="InterPro"/>
</dbReference>
<keyword evidence="2" id="KW-0378">Hydrolase</keyword>
<evidence type="ECO:0000313" key="3">
    <source>
        <dbReference type="Proteomes" id="UP000058857"/>
    </source>
</evidence>
<dbReference type="InterPro" id="IPR002562">
    <property type="entry name" value="3'-5'_exonuclease_dom"/>
</dbReference>
<dbReference type="GO" id="GO:0071044">
    <property type="term" value="P:histone mRNA catabolic process"/>
    <property type="evidence" value="ECO:0007669"/>
    <property type="project" value="TreeGrafter"/>
</dbReference>
<dbReference type="SUPFAM" id="SSF47819">
    <property type="entry name" value="HRDC-like"/>
    <property type="match status" value="1"/>
</dbReference>
<dbReference type="Proteomes" id="UP000058857">
    <property type="component" value="Chromosome 1"/>
</dbReference>
<proteinExistence type="predicted"/>
<dbReference type="Pfam" id="PF00570">
    <property type="entry name" value="HRDC"/>
    <property type="match status" value="1"/>
</dbReference>
<evidence type="ECO:0000259" key="1">
    <source>
        <dbReference type="PROSITE" id="PS50967"/>
    </source>
</evidence>
<keyword evidence="2" id="KW-0269">Exonuclease</keyword>
<dbReference type="PATRIC" id="fig|280505.15.peg.231"/>
<accession>A0A0S2ILU0</accession>
<dbReference type="InterPro" id="IPR045092">
    <property type="entry name" value="Rrp6-like"/>
</dbReference>